<proteinExistence type="predicted"/>
<dbReference type="EMBL" id="GBXM01052351">
    <property type="protein sequence ID" value="JAH56226.1"/>
    <property type="molecule type" value="Transcribed_RNA"/>
</dbReference>
<sequence>MEIYIRTFIFTNTTLLLSN</sequence>
<protein>
    <submittedName>
        <fullName evidence="1">Uncharacterized protein</fullName>
    </submittedName>
</protein>
<reference evidence="1" key="1">
    <citation type="submission" date="2014-11" db="EMBL/GenBank/DDBJ databases">
        <authorList>
            <person name="Amaro Gonzalez C."/>
        </authorList>
    </citation>
    <scope>NUCLEOTIDE SEQUENCE</scope>
</reference>
<evidence type="ECO:0000313" key="1">
    <source>
        <dbReference type="EMBL" id="JAH56226.1"/>
    </source>
</evidence>
<organism evidence="1">
    <name type="scientific">Anguilla anguilla</name>
    <name type="common">European freshwater eel</name>
    <name type="synonym">Muraena anguilla</name>
    <dbReference type="NCBI Taxonomy" id="7936"/>
    <lineage>
        <taxon>Eukaryota</taxon>
        <taxon>Metazoa</taxon>
        <taxon>Chordata</taxon>
        <taxon>Craniata</taxon>
        <taxon>Vertebrata</taxon>
        <taxon>Euteleostomi</taxon>
        <taxon>Actinopterygii</taxon>
        <taxon>Neopterygii</taxon>
        <taxon>Teleostei</taxon>
        <taxon>Anguilliformes</taxon>
        <taxon>Anguillidae</taxon>
        <taxon>Anguilla</taxon>
    </lineage>
</organism>
<name>A0A0E9TRQ7_ANGAN</name>
<reference evidence="1" key="2">
    <citation type="journal article" date="2015" name="Fish Shellfish Immunol.">
        <title>Early steps in the European eel (Anguilla anguilla)-Vibrio vulnificus interaction in the gills: Role of the RtxA13 toxin.</title>
        <authorList>
            <person name="Callol A."/>
            <person name="Pajuelo D."/>
            <person name="Ebbesson L."/>
            <person name="Teles M."/>
            <person name="MacKenzie S."/>
            <person name="Amaro C."/>
        </authorList>
    </citation>
    <scope>NUCLEOTIDE SEQUENCE</scope>
</reference>
<accession>A0A0E9TRQ7</accession>
<dbReference type="AlphaFoldDB" id="A0A0E9TRQ7"/>